<dbReference type="EC" id="3.4.21.89" evidence="4 6"/>
<comment type="catalytic activity">
    <reaction evidence="1 6">
        <text>Cleavage of hydrophobic, N-terminal signal or leader sequences from secreted and periplasmic proteins.</text>
        <dbReference type="EC" id="3.4.21.89"/>
    </reaction>
</comment>
<dbReference type="InterPro" id="IPR019533">
    <property type="entry name" value="Peptidase_S26"/>
</dbReference>
<evidence type="ECO:0000256" key="2">
    <source>
        <dbReference type="ARBA" id="ARBA00004401"/>
    </source>
</evidence>
<keyword evidence="6" id="KW-0472">Membrane</keyword>
<sequence>MGAKKFLKEWILPIGAAIILAVLINQFLFFQVSVPTKSMYPTIKPKDRIIVTRIYDKKSLKTGDIIVFRSDELNETLIKRLIGLPGDEVKIDEEGLVYVNGKKIDQPYVVYNGGMSGTFKVPEGKYFFMGDNRANSWDSRYWNEHYIEGSKIKGKARFIIFPFNRFGNFKIEE</sequence>
<dbReference type="SUPFAM" id="SSF51306">
    <property type="entry name" value="LexA/Signal peptidase"/>
    <property type="match status" value="1"/>
</dbReference>
<dbReference type="InterPro" id="IPR036286">
    <property type="entry name" value="LexA/Signal_pep-like_sf"/>
</dbReference>
<protein>
    <recommendedName>
        <fullName evidence="4 6">Signal peptidase I</fullName>
        <ecNumber evidence="4 6">3.4.21.89</ecNumber>
    </recommendedName>
</protein>
<accession>A0ABT4DCX1</accession>
<comment type="caution">
    <text evidence="8">The sequence shown here is derived from an EMBL/GenBank/DDBJ whole genome shotgun (WGS) entry which is preliminary data.</text>
</comment>
<evidence type="ECO:0000313" key="9">
    <source>
        <dbReference type="Proteomes" id="UP001144612"/>
    </source>
</evidence>
<dbReference type="InterPro" id="IPR019757">
    <property type="entry name" value="Pept_S26A_signal_pept_1_Lys-AS"/>
</dbReference>
<feature type="transmembrane region" description="Helical" evidence="6">
    <location>
        <begin position="12"/>
        <end position="30"/>
    </location>
</feature>
<proteinExistence type="inferred from homology"/>
<organism evidence="8 9">
    <name type="scientific">Clostridium brassicae</name>
    <dbReference type="NCBI Taxonomy" id="2999072"/>
    <lineage>
        <taxon>Bacteria</taxon>
        <taxon>Bacillati</taxon>
        <taxon>Bacillota</taxon>
        <taxon>Clostridia</taxon>
        <taxon>Eubacteriales</taxon>
        <taxon>Clostridiaceae</taxon>
        <taxon>Clostridium</taxon>
    </lineage>
</organism>
<keyword evidence="6" id="KW-0645">Protease</keyword>
<evidence type="ECO:0000256" key="1">
    <source>
        <dbReference type="ARBA" id="ARBA00000677"/>
    </source>
</evidence>
<dbReference type="Pfam" id="PF10502">
    <property type="entry name" value="Peptidase_S26"/>
    <property type="match status" value="1"/>
</dbReference>
<keyword evidence="5 6" id="KW-0378">Hydrolase</keyword>
<dbReference type="Gene3D" id="2.10.109.10">
    <property type="entry name" value="Umud Fragment, subunit A"/>
    <property type="match status" value="1"/>
</dbReference>
<dbReference type="InterPro" id="IPR000223">
    <property type="entry name" value="Pept_S26A_signal_pept_1"/>
</dbReference>
<keyword evidence="9" id="KW-1185">Reference proteome</keyword>
<name>A0ABT4DCX1_9CLOT</name>
<dbReference type="PANTHER" id="PTHR43390">
    <property type="entry name" value="SIGNAL PEPTIDASE I"/>
    <property type="match status" value="1"/>
</dbReference>
<dbReference type="Proteomes" id="UP001144612">
    <property type="component" value="Unassembled WGS sequence"/>
</dbReference>
<dbReference type="CDD" id="cd06530">
    <property type="entry name" value="S26_SPase_I"/>
    <property type="match status" value="1"/>
</dbReference>
<gene>
    <name evidence="8" type="primary">lepB</name>
    <name evidence="8" type="ORF">OW729_16210</name>
</gene>
<dbReference type="InterPro" id="IPR019758">
    <property type="entry name" value="Pept_S26A_signal_pept_1_CS"/>
</dbReference>
<dbReference type="PANTHER" id="PTHR43390:SF1">
    <property type="entry name" value="CHLOROPLAST PROCESSING PEPTIDASE"/>
    <property type="match status" value="1"/>
</dbReference>
<comment type="similarity">
    <text evidence="3 6">Belongs to the peptidase S26 family.</text>
</comment>
<feature type="domain" description="Peptidase S26" evidence="7">
    <location>
        <begin position="8"/>
        <end position="160"/>
    </location>
</feature>
<reference evidence="8" key="1">
    <citation type="submission" date="2022-12" db="EMBL/GenBank/DDBJ databases">
        <title>Clostridium sp. nov., isolated from industrial wastewater.</title>
        <authorList>
            <person name="Jiayan W."/>
        </authorList>
    </citation>
    <scope>NUCLEOTIDE SEQUENCE</scope>
    <source>
        <strain evidence="8">ZC22-4</strain>
    </source>
</reference>
<keyword evidence="6" id="KW-0812">Transmembrane</keyword>
<evidence type="ECO:0000256" key="4">
    <source>
        <dbReference type="ARBA" id="ARBA00013208"/>
    </source>
</evidence>
<dbReference type="GO" id="GO:0009003">
    <property type="term" value="F:signal peptidase activity"/>
    <property type="evidence" value="ECO:0007669"/>
    <property type="project" value="UniProtKB-EC"/>
</dbReference>
<comment type="subcellular location">
    <subcellularLocation>
        <location evidence="2">Cell membrane</location>
        <topology evidence="2">Single-pass type II membrane protein</topology>
    </subcellularLocation>
    <subcellularLocation>
        <location evidence="6">Membrane</location>
        <topology evidence="6">Single-pass type II membrane protein</topology>
    </subcellularLocation>
</comment>
<evidence type="ECO:0000259" key="7">
    <source>
        <dbReference type="Pfam" id="PF10502"/>
    </source>
</evidence>
<evidence type="ECO:0000313" key="8">
    <source>
        <dbReference type="EMBL" id="MCY6960162.1"/>
    </source>
</evidence>
<dbReference type="PROSITE" id="PS00761">
    <property type="entry name" value="SPASE_I_3"/>
    <property type="match status" value="1"/>
</dbReference>
<keyword evidence="6" id="KW-1133">Transmembrane helix</keyword>
<dbReference type="RefSeq" id="WP_268062598.1">
    <property type="nucleotide sequence ID" value="NZ_JAPQFJ010000021.1"/>
</dbReference>
<dbReference type="PRINTS" id="PR00727">
    <property type="entry name" value="LEADERPTASE"/>
</dbReference>
<evidence type="ECO:0000256" key="5">
    <source>
        <dbReference type="ARBA" id="ARBA00022801"/>
    </source>
</evidence>
<dbReference type="PROSITE" id="PS00760">
    <property type="entry name" value="SPASE_I_2"/>
    <property type="match status" value="1"/>
</dbReference>
<dbReference type="EMBL" id="JAPQFJ010000021">
    <property type="protein sequence ID" value="MCY6960162.1"/>
    <property type="molecule type" value="Genomic_DNA"/>
</dbReference>
<dbReference type="NCBIfam" id="TIGR02227">
    <property type="entry name" value="sigpep_I_bact"/>
    <property type="match status" value="1"/>
</dbReference>
<evidence type="ECO:0000256" key="6">
    <source>
        <dbReference type="RuleBase" id="RU362042"/>
    </source>
</evidence>
<evidence type="ECO:0000256" key="3">
    <source>
        <dbReference type="ARBA" id="ARBA00009370"/>
    </source>
</evidence>